<dbReference type="Pfam" id="PF25954">
    <property type="entry name" value="Beta-barrel_RND_2"/>
    <property type="match status" value="1"/>
</dbReference>
<dbReference type="InterPro" id="IPR058625">
    <property type="entry name" value="MdtA-like_BSH"/>
</dbReference>
<feature type="domain" description="CusB-like beta-barrel" evidence="6">
    <location>
        <begin position="208"/>
        <end position="278"/>
    </location>
</feature>
<dbReference type="Gene3D" id="2.40.50.100">
    <property type="match status" value="1"/>
</dbReference>
<reference evidence="7" key="2">
    <citation type="submission" date="2020-09" db="EMBL/GenBank/DDBJ databases">
        <authorList>
            <person name="Sun Q."/>
            <person name="Zhou Y."/>
        </authorList>
    </citation>
    <scope>NUCLEOTIDE SEQUENCE</scope>
    <source>
        <strain evidence="7">CGMCC 1.15254</strain>
    </source>
</reference>
<sequence length="380" mass="41675">MKFLLNKSVMIAIGIAAVVSIWLLSGLFTEKEQVVAKSVVDTHTKNKVNVLVSTQEAHDHADILSLYGQTEANREVELKAQTKGRISELLIEKGTLVKKGDIIARITMDDRKYQLEGARAAVRFRELEYDASKKLSQKSFRSQTKLAESKSLLNSARADLENIRLDIEHTEIKAPFDGYLENTSIEVGDFVDSGDPIAKIVDLSPIVVSAAIPEYSISKIKDGQAARAVLNDGRILEGIVRFIAATSDNSTRTYRVEMEAPNDAQELINVGITAKLQLSIGRQHAYQVSPAILTLSDEGVIGIKTVDDANKVVFHPIKLLEDTPEGVWITGLPQTARIITRGQEYVSVGQEVITTEDGDEQKANTDKQPSAPAIAKAQEQ</sequence>
<gene>
    <name evidence="7" type="ORF">GCM10011332_12930</name>
</gene>
<dbReference type="InterPro" id="IPR006143">
    <property type="entry name" value="RND_pump_MFP"/>
</dbReference>
<name>A0A917BXN9_9PROT</name>
<feature type="coiled-coil region" evidence="2">
    <location>
        <begin position="146"/>
        <end position="173"/>
    </location>
</feature>
<keyword evidence="8" id="KW-1185">Reference proteome</keyword>
<dbReference type="Gene3D" id="1.10.287.470">
    <property type="entry name" value="Helix hairpin bin"/>
    <property type="match status" value="1"/>
</dbReference>
<evidence type="ECO:0000256" key="1">
    <source>
        <dbReference type="ARBA" id="ARBA00009477"/>
    </source>
</evidence>
<keyword evidence="4" id="KW-1133">Transmembrane helix</keyword>
<reference evidence="7" key="1">
    <citation type="journal article" date="2014" name="Int. J. Syst. Evol. Microbiol.">
        <title>Complete genome sequence of Corynebacterium casei LMG S-19264T (=DSM 44701T), isolated from a smear-ripened cheese.</title>
        <authorList>
            <consortium name="US DOE Joint Genome Institute (JGI-PGF)"/>
            <person name="Walter F."/>
            <person name="Albersmeier A."/>
            <person name="Kalinowski J."/>
            <person name="Ruckert C."/>
        </authorList>
    </citation>
    <scope>NUCLEOTIDE SEQUENCE</scope>
    <source>
        <strain evidence="7">CGMCC 1.15254</strain>
    </source>
</reference>
<evidence type="ECO:0000256" key="3">
    <source>
        <dbReference type="SAM" id="MobiDB-lite"/>
    </source>
</evidence>
<keyword evidence="4" id="KW-0812">Transmembrane</keyword>
<comment type="similarity">
    <text evidence="1">Belongs to the membrane fusion protein (MFP) (TC 8.A.1) family.</text>
</comment>
<evidence type="ECO:0000256" key="2">
    <source>
        <dbReference type="SAM" id="Coils"/>
    </source>
</evidence>
<evidence type="ECO:0000259" key="5">
    <source>
        <dbReference type="Pfam" id="PF25917"/>
    </source>
</evidence>
<accession>A0A917BXN9</accession>
<comment type="caution">
    <text evidence="7">The sequence shown here is derived from an EMBL/GenBank/DDBJ whole genome shotgun (WGS) entry which is preliminary data.</text>
</comment>
<evidence type="ECO:0000313" key="7">
    <source>
        <dbReference type="EMBL" id="GGF60574.1"/>
    </source>
</evidence>
<dbReference type="PANTHER" id="PTHR30469:SF29">
    <property type="entry name" value="BLR2860 PROTEIN"/>
    <property type="match status" value="1"/>
</dbReference>
<feature type="region of interest" description="Disordered" evidence="3">
    <location>
        <begin position="354"/>
        <end position="380"/>
    </location>
</feature>
<dbReference type="Proteomes" id="UP000632498">
    <property type="component" value="Unassembled WGS sequence"/>
</dbReference>
<dbReference type="AlphaFoldDB" id="A0A917BXN9"/>
<feature type="transmembrane region" description="Helical" evidence="4">
    <location>
        <begin position="9"/>
        <end position="28"/>
    </location>
</feature>
<keyword evidence="2" id="KW-0175">Coiled coil</keyword>
<dbReference type="GO" id="GO:1990281">
    <property type="term" value="C:efflux pump complex"/>
    <property type="evidence" value="ECO:0007669"/>
    <property type="project" value="TreeGrafter"/>
</dbReference>
<dbReference type="GO" id="GO:0015562">
    <property type="term" value="F:efflux transmembrane transporter activity"/>
    <property type="evidence" value="ECO:0007669"/>
    <property type="project" value="TreeGrafter"/>
</dbReference>
<evidence type="ECO:0000313" key="8">
    <source>
        <dbReference type="Proteomes" id="UP000632498"/>
    </source>
</evidence>
<evidence type="ECO:0000256" key="4">
    <source>
        <dbReference type="SAM" id="Phobius"/>
    </source>
</evidence>
<dbReference type="InterPro" id="IPR058792">
    <property type="entry name" value="Beta-barrel_RND_2"/>
</dbReference>
<dbReference type="Gene3D" id="2.40.30.170">
    <property type="match status" value="1"/>
</dbReference>
<feature type="domain" description="Multidrug resistance protein MdtA-like barrel-sandwich hybrid" evidence="5">
    <location>
        <begin position="74"/>
        <end position="202"/>
    </location>
</feature>
<evidence type="ECO:0000259" key="6">
    <source>
        <dbReference type="Pfam" id="PF25954"/>
    </source>
</evidence>
<proteinExistence type="inferred from homology"/>
<dbReference type="EMBL" id="BMHV01000007">
    <property type="protein sequence ID" value="GGF60574.1"/>
    <property type="molecule type" value="Genomic_DNA"/>
</dbReference>
<dbReference type="SUPFAM" id="SSF111369">
    <property type="entry name" value="HlyD-like secretion proteins"/>
    <property type="match status" value="1"/>
</dbReference>
<dbReference type="PANTHER" id="PTHR30469">
    <property type="entry name" value="MULTIDRUG RESISTANCE PROTEIN MDTA"/>
    <property type="match status" value="1"/>
</dbReference>
<protein>
    <submittedName>
        <fullName evidence="7">Hemolysin D</fullName>
    </submittedName>
</protein>
<dbReference type="RefSeq" id="WP_188662972.1">
    <property type="nucleotide sequence ID" value="NZ_BMHV01000007.1"/>
</dbReference>
<keyword evidence="4" id="KW-0472">Membrane</keyword>
<organism evidence="7 8">
    <name type="scientific">Terasakiella brassicae</name>
    <dbReference type="NCBI Taxonomy" id="1634917"/>
    <lineage>
        <taxon>Bacteria</taxon>
        <taxon>Pseudomonadati</taxon>
        <taxon>Pseudomonadota</taxon>
        <taxon>Alphaproteobacteria</taxon>
        <taxon>Rhodospirillales</taxon>
        <taxon>Terasakiellaceae</taxon>
        <taxon>Terasakiella</taxon>
    </lineage>
</organism>
<dbReference type="NCBIfam" id="TIGR01730">
    <property type="entry name" value="RND_mfp"/>
    <property type="match status" value="1"/>
</dbReference>
<dbReference type="Pfam" id="PF25917">
    <property type="entry name" value="BSH_RND"/>
    <property type="match status" value="1"/>
</dbReference>